<dbReference type="SMART" id="SM00506">
    <property type="entry name" value="A1pp"/>
    <property type="match status" value="1"/>
</dbReference>
<name>L8GU43_ACACF</name>
<dbReference type="OrthoDB" id="6133115at2759"/>
<sequence>MGNGPARPENYGERKPTHLCGEWTSPHGQRIELRLGDITMEDTTAIVNAANSRLMHGSGVAGAISKRGGPMIQDESDSIIKRRKEVPTGEAVFTKGYWLWAPYVIHTVGPTWAGGKKGEPEELVSAVKSSLIIAEKKRWNSIAIPAISSGIFGFPKTLCAELMFKTVMEWFDENPKSRLRLVRFTNFDKPTVIVFQKQYEKVVGPLDESLVVVDDPPPKKKPQARKPAAKVEESSSSSDEDEEEETGDKGKGKGKKPQKKGDSSDEGEEEEEREEPAKKKKDDEKPEETAAAVPAASKKESSGGEEDESESSSSSGEEDA</sequence>
<dbReference type="InterPro" id="IPR002589">
    <property type="entry name" value="Macro_dom"/>
</dbReference>
<feature type="domain" description="Macro" evidence="2">
    <location>
        <begin position="18"/>
        <end position="203"/>
    </location>
</feature>
<protein>
    <submittedName>
        <fullName evidence="3">Macro domain containing protein</fullName>
    </submittedName>
</protein>
<dbReference type="InterPro" id="IPR043472">
    <property type="entry name" value="Macro_dom-like"/>
</dbReference>
<evidence type="ECO:0000259" key="2">
    <source>
        <dbReference type="PROSITE" id="PS51154"/>
    </source>
</evidence>
<gene>
    <name evidence="3" type="ORF">ACA1_089970</name>
</gene>
<accession>L8GU43</accession>
<keyword evidence="4" id="KW-1185">Reference proteome</keyword>
<evidence type="ECO:0000313" key="4">
    <source>
        <dbReference type="Proteomes" id="UP000011083"/>
    </source>
</evidence>
<dbReference type="PANTHER" id="PTHR11106">
    <property type="entry name" value="GANGLIOSIDE INDUCED DIFFERENTIATION ASSOCIATED PROTEIN 2-RELATED"/>
    <property type="match status" value="1"/>
</dbReference>
<dbReference type="EMBL" id="KB007985">
    <property type="protein sequence ID" value="ELR16699.1"/>
    <property type="molecule type" value="Genomic_DNA"/>
</dbReference>
<feature type="compositionally biased region" description="Acidic residues" evidence="1">
    <location>
        <begin position="264"/>
        <end position="274"/>
    </location>
</feature>
<feature type="compositionally biased region" description="Basic residues" evidence="1">
    <location>
        <begin position="219"/>
        <end position="228"/>
    </location>
</feature>
<dbReference type="PROSITE" id="PS51154">
    <property type="entry name" value="MACRO"/>
    <property type="match status" value="1"/>
</dbReference>
<dbReference type="Gene3D" id="3.40.220.10">
    <property type="entry name" value="Leucine Aminopeptidase, subunit E, domain 1"/>
    <property type="match status" value="1"/>
</dbReference>
<dbReference type="KEGG" id="acan:ACA1_089970"/>
<dbReference type="SUPFAM" id="SSF52949">
    <property type="entry name" value="Macro domain-like"/>
    <property type="match status" value="1"/>
</dbReference>
<feature type="region of interest" description="Disordered" evidence="1">
    <location>
        <begin position="210"/>
        <end position="320"/>
    </location>
</feature>
<organism evidence="3 4">
    <name type="scientific">Acanthamoeba castellanii (strain ATCC 30010 / Neff)</name>
    <dbReference type="NCBI Taxonomy" id="1257118"/>
    <lineage>
        <taxon>Eukaryota</taxon>
        <taxon>Amoebozoa</taxon>
        <taxon>Discosea</taxon>
        <taxon>Longamoebia</taxon>
        <taxon>Centramoebida</taxon>
        <taxon>Acanthamoebidae</taxon>
        <taxon>Acanthamoeba</taxon>
    </lineage>
</organism>
<dbReference type="VEuPathDB" id="AmoebaDB:ACA1_089970"/>
<evidence type="ECO:0000256" key="1">
    <source>
        <dbReference type="SAM" id="MobiDB-lite"/>
    </source>
</evidence>
<feature type="compositionally biased region" description="Basic and acidic residues" evidence="1">
    <location>
        <begin position="275"/>
        <end position="288"/>
    </location>
</feature>
<proteinExistence type="predicted"/>
<evidence type="ECO:0000313" key="3">
    <source>
        <dbReference type="EMBL" id="ELR16699.1"/>
    </source>
</evidence>
<dbReference type="GeneID" id="14917400"/>
<dbReference type="CDD" id="cd02907">
    <property type="entry name" value="Macro_Af1521_BAL-like"/>
    <property type="match status" value="1"/>
</dbReference>
<dbReference type="AlphaFoldDB" id="L8GU43"/>
<reference evidence="3 4" key="1">
    <citation type="journal article" date="2013" name="Genome Biol.">
        <title>Genome of Acanthamoeba castellanii highlights extensive lateral gene transfer and early evolution of tyrosine kinase signaling.</title>
        <authorList>
            <person name="Clarke M."/>
            <person name="Lohan A.J."/>
            <person name="Liu B."/>
            <person name="Lagkouvardos I."/>
            <person name="Roy S."/>
            <person name="Zafar N."/>
            <person name="Bertelli C."/>
            <person name="Schilde C."/>
            <person name="Kianianmomeni A."/>
            <person name="Burglin T.R."/>
            <person name="Frech C."/>
            <person name="Turcotte B."/>
            <person name="Kopec K.O."/>
            <person name="Synnott J.M."/>
            <person name="Choo C."/>
            <person name="Paponov I."/>
            <person name="Finkler A."/>
            <person name="Soon Heng Tan C."/>
            <person name="Hutchins A.P."/>
            <person name="Weinmeier T."/>
            <person name="Rattei T."/>
            <person name="Chu J.S."/>
            <person name="Gimenez G."/>
            <person name="Irimia M."/>
            <person name="Rigden D.J."/>
            <person name="Fitzpatrick D.A."/>
            <person name="Lorenzo-Morales J."/>
            <person name="Bateman A."/>
            <person name="Chiu C.H."/>
            <person name="Tang P."/>
            <person name="Hegemann P."/>
            <person name="Fromm H."/>
            <person name="Raoult D."/>
            <person name="Greub G."/>
            <person name="Miranda-Saavedra D."/>
            <person name="Chen N."/>
            <person name="Nash P."/>
            <person name="Ginger M.L."/>
            <person name="Horn M."/>
            <person name="Schaap P."/>
            <person name="Caler L."/>
            <person name="Loftus B."/>
        </authorList>
    </citation>
    <scope>NUCLEOTIDE SEQUENCE [LARGE SCALE GENOMIC DNA]</scope>
    <source>
        <strain evidence="3 4">Neff</strain>
    </source>
</reference>
<dbReference type="RefSeq" id="XP_004338712.1">
    <property type="nucleotide sequence ID" value="XM_004338664.1"/>
</dbReference>
<feature type="compositionally biased region" description="Acidic residues" evidence="1">
    <location>
        <begin position="303"/>
        <end position="320"/>
    </location>
</feature>
<dbReference type="Pfam" id="PF01661">
    <property type="entry name" value="Macro"/>
    <property type="match status" value="1"/>
</dbReference>
<dbReference type="OMA" id="IGFDAMC"/>
<dbReference type="Proteomes" id="UP000011083">
    <property type="component" value="Unassembled WGS sequence"/>
</dbReference>